<keyword evidence="3" id="KW-1185">Reference proteome</keyword>
<reference evidence="3" key="1">
    <citation type="journal article" date="2019" name="Int. J. Syst. Evol. Microbiol.">
        <title>The Global Catalogue of Microorganisms (GCM) 10K type strain sequencing project: providing services to taxonomists for standard genome sequencing and annotation.</title>
        <authorList>
            <consortium name="The Broad Institute Genomics Platform"/>
            <consortium name="The Broad Institute Genome Sequencing Center for Infectious Disease"/>
            <person name="Wu L."/>
            <person name="Ma J."/>
        </authorList>
    </citation>
    <scope>NUCLEOTIDE SEQUENCE [LARGE SCALE GENOMIC DNA]</scope>
    <source>
        <strain evidence="3">CCM 8925</strain>
    </source>
</reference>
<dbReference type="InterPro" id="IPR029062">
    <property type="entry name" value="Class_I_gatase-like"/>
</dbReference>
<gene>
    <name evidence="2" type="ORF">ACFQZ7_02095</name>
</gene>
<sequence>MRINVLQHTSNEGPGAIRIWAHRRQHQLYIYHPDQFGILPSAATTDMLVLLGGPQSVNDNLPWIAAERRLLQQLLARQVPIFGVCFGAQQISKALGGEIKSAATKEVGWAPIYLQATMLSLPAKLTVLHWHQETFTLPQNAQRLFASRLFANQGFIYQQNVVGLQFHLETLAENVREIVVNDGQYTVGSALNQTPQAILDFPVPAENQRVLFQLLDRISQV</sequence>
<dbReference type="Gene3D" id="3.40.50.880">
    <property type="match status" value="1"/>
</dbReference>
<dbReference type="InterPro" id="IPR017926">
    <property type="entry name" value="GATASE"/>
</dbReference>
<comment type="caution">
    <text evidence="2">The sequence shown here is derived from an EMBL/GenBank/DDBJ whole genome shotgun (WGS) entry which is preliminary data.</text>
</comment>
<proteinExistence type="predicted"/>
<evidence type="ECO:0000313" key="2">
    <source>
        <dbReference type="EMBL" id="MFD0896533.1"/>
    </source>
</evidence>
<dbReference type="Pfam" id="PF00117">
    <property type="entry name" value="GATase"/>
    <property type="match status" value="1"/>
</dbReference>
<dbReference type="PROSITE" id="PS51273">
    <property type="entry name" value="GATASE_TYPE_1"/>
    <property type="match status" value="1"/>
</dbReference>
<dbReference type="CDD" id="cd01741">
    <property type="entry name" value="GATase1_1"/>
    <property type="match status" value="1"/>
</dbReference>
<name>A0ABW3EC61_9LACO</name>
<accession>A0ABW3EC61</accession>
<dbReference type="InterPro" id="IPR044992">
    <property type="entry name" value="ChyE-like"/>
</dbReference>
<dbReference type="EMBL" id="JBHTIO010000008">
    <property type="protein sequence ID" value="MFD0896533.1"/>
    <property type="molecule type" value="Genomic_DNA"/>
</dbReference>
<dbReference type="RefSeq" id="WP_137636914.1">
    <property type="nucleotide sequence ID" value="NZ_BJDN01000004.1"/>
</dbReference>
<feature type="domain" description="Glutamine amidotransferase" evidence="1">
    <location>
        <begin position="42"/>
        <end position="171"/>
    </location>
</feature>
<keyword evidence="2" id="KW-0315">Glutamine amidotransferase</keyword>
<protein>
    <submittedName>
        <fullName evidence="2">Type 1 glutamine amidotransferase</fullName>
    </submittedName>
</protein>
<organism evidence="2 3">
    <name type="scientific">Loigolactobacillus binensis</name>
    <dbReference type="NCBI Taxonomy" id="2559922"/>
    <lineage>
        <taxon>Bacteria</taxon>
        <taxon>Bacillati</taxon>
        <taxon>Bacillota</taxon>
        <taxon>Bacilli</taxon>
        <taxon>Lactobacillales</taxon>
        <taxon>Lactobacillaceae</taxon>
        <taxon>Loigolactobacillus</taxon>
    </lineage>
</organism>
<dbReference type="Proteomes" id="UP001597104">
    <property type="component" value="Unassembled WGS sequence"/>
</dbReference>
<dbReference type="PANTHER" id="PTHR42695:SF5">
    <property type="entry name" value="GLUTAMINE AMIDOTRANSFERASE YLR126C-RELATED"/>
    <property type="match status" value="1"/>
</dbReference>
<evidence type="ECO:0000259" key="1">
    <source>
        <dbReference type="Pfam" id="PF00117"/>
    </source>
</evidence>
<dbReference type="SUPFAM" id="SSF52317">
    <property type="entry name" value="Class I glutamine amidotransferase-like"/>
    <property type="match status" value="1"/>
</dbReference>
<evidence type="ECO:0000313" key="3">
    <source>
        <dbReference type="Proteomes" id="UP001597104"/>
    </source>
</evidence>
<dbReference type="PANTHER" id="PTHR42695">
    <property type="entry name" value="GLUTAMINE AMIDOTRANSFERASE YLR126C-RELATED"/>
    <property type="match status" value="1"/>
</dbReference>